<dbReference type="SUPFAM" id="SSF82693">
    <property type="entry name" value="Multidrug efflux transporter AcrB pore domain, PN1, PN2, PC1 and PC2 subdomains"/>
    <property type="match status" value="1"/>
</dbReference>
<dbReference type="AlphaFoldDB" id="A0A9D9E9C9"/>
<dbReference type="SUPFAM" id="SSF82714">
    <property type="entry name" value="Multidrug efflux transporter AcrB TolC docking domain, DN and DC subdomains"/>
    <property type="match status" value="1"/>
</dbReference>
<sequence>MPGVAQAEAFGGGRTQYQVQVNADRLEAYGLSFSDVTGALSASNIQSSAGEVTDNGIDYDITLDERYETLSQIEDTVITTIDGQVVRVGDVAQVVVGEEEGGRQSYLNGEPIISISITASSDSNETTVASTVREALGGIIDTLPEDVHLNIQRDSTESIVDTMGEVYNSAWRGPCEAPLPGGFLLAGLQD</sequence>
<dbReference type="InterPro" id="IPR001036">
    <property type="entry name" value="Acrflvin-R"/>
</dbReference>
<proteinExistence type="predicted"/>
<accession>A0A9D9E9C9</accession>
<dbReference type="GO" id="GO:0005886">
    <property type="term" value="C:plasma membrane"/>
    <property type="evidence" value="ECO:0007669"/>
    <property type="project" value="TreeGrafter"/>
</dbReference>
<dbReference type="Gene3D" id="3.30.2090.10">
    <property type="entry name" value="Multidrug efflux transporter AcrB TolC docking domain, DN and DC subdomains"/>
    <property type="match status" value="1"/>
</dbReference>
<dbReference type="Proteomes" id="UP000823633">
    <property type="component" value="Unassembled WGS sequence"/>
</dbReference>
<dbReference type="PANTHER" id="PTHR32063:SF0">
    <property type="entry name" value="SWARMING MOTILITY PROTEIN SWRC"/>
    <property type="match status" value="1"/>
</dbReference>
<dbReference type="EMBL" id="JADIMU010000009">
    <property type="protein sequence ID" value="MBO8442361.1"/>
    <property type="molecule type" value="Genomic_DNA"/>
</dbReference>
<evidence type="ECO:0000313" key="2">
    <source>
        <dbReference type="Proteomes" id="UP000823633"/>
    </source>
</evidence>
<evidence type="ECO:0000313" key="1">
    <source>
        <dbReference type="EMBL" id="MBO8442361.1"/>
    </source>
</evidence>
<reference evidence="1" key="2">
    <citation type="journal article" date="2021" name="PeerJ">
        <title>Extensive microbial diversity within the chicken gut microbiome revealed by metagenomics and culture.</title>
        <authorList>
            <person name="Gilroy R."/>
            <person name="Ravi A."/>
            <person name="Getino M."/>
            <person name="Pursley I."/>
            <person name="Horton D.L."/>
            <person name="Alikhan N.F."/>
            <person name="Baker D."/>
            <person name="Gharbi K."/>
            <person name="Hall N."/>
            <person name="Watson M."/>
            <person name="Adriaenssens E.M."/>
            <person name="Foster-Nyarko E."/>
            <person name="Jarju S."/>
            <person name="Secka A."/>
            <person name="Antonio M."/>
            <person name="Oren A."/>
            <person name="Chaudhuri R.R."/>
            <person name="La Ragione R."/>
            <person name="Hildebrand F."/>
            <person name="Pallen M.J."/>
        </authorList>
    </citation>
    <scope>NUCLEOTIDE SEQUENCE</scope>
    <source>
        <strain evidence="1">11167</strain>
    </source>
</reference>
<name>A0A9D9E9C9_9SPIR</name>
<protein>
    <submittedName>
        <fullName evidence="1">Efflux RND transporter permease subunit</fullName>
    </submittedName>
</protein>
<organism evidence="1 2">
    <name type="scientific">Candidatus Aphodenecus pullistercoris</name>
    <dbReference type="NCBI Taxonomy" id="2840669"/>
    <lineage>
        <taxon>Bacteria</taxon>
        <taxon>Pseudomonadati</taxon>
        <taxon>Spirochaetota</taxon>
        <taxon>Spirochaetia</taxon>
        <taxon>Spirochaetales</taxon>
        <taxon>Candidatus Aphodenecus</taxon>
    </lineage>
</organism>
<dbReference type="Gene3D" id="1.20.1640.10">
    <property type="entry name" value="Multidrug efflux transporter AcrB transmembrane domain"/>
    <property type="match status" value="1"/>
</dbReference>
<gene>
    <name evidence="1" type="ORF">IAC42_01170</name>
</gene>
<dbReference type="GO" id="GO:0042910">
    <property type="term" value="F:xenobiotic transmembrane transporter activity"/>
    <property type="evidence" value="ECO:0007669"/>
    <property type="project" value="TreeGrafter"/>
</dbReference>
<comment type="caution">
    <text evidence="1">The sequence shown here is derived from an EMBL/GenBank/DDBJ whole genome shotgun (WGS) entry which is preliminary data.</text>
</comment>
<dbReference type="Gene3D" id="3.30.70.1320">
    <property type="entry name" value="Multidrug efflux transporter AcrB pore domain like"/>
    <property type="match status" value="1"/>
</dbReference>
<dbReference type="PANTHER" id="PTHR32063">
    <property type="match status" value="1"/>
</dbReference>
<reference evidence="1" key="1">
    <citation type="submission" date="2020-10" db="EMBL/GenBank/DDBJ databases">
        <authorList>
            <person name="Gilroy R."/>
        </authorList>
    </citation>
    <scope>NUCLEOTIDE SEQUENCE</scope>
    <source>
        <strain evidence="1">11167</strain>
    </source>
</reference>
<dbReference type="Pfam" id="PF00873">
    <property type="entry name" value="ACR_tran"/>
    <property type="match status" value="1"/>
</dbReference>
<dbReference type="InterPro" id="IPR027463">
    <property type="entry name" value="AcrB_DN_DC_subdom"/>
</dbReference>